<dbReference type="EMBL" id="LAZR01036932">
    <property type="protein sequence ID" value="KKL23549.1"/>
    <property type="molecule type" value="Genomic_DNA"/>
</dbReference>
<name>A0A0F9BNT5_9ZZZZ</name>
<reference evidence="1" key="1">
    <citation type="journal article" date="2015" name="Nature">
        <title>Complex archaea that bridge the gap between prokaryotes and eukaryotes.</title>
        <authorList>
            <person name="Spang A."/>
            <person name="Saw J.H."/>
            <person name="Jorgensen S.L."/>
            <person name="Zaremba-Niedzwiedzka K."/>
            <person name="Martijn J."/>
            <person name="Lind A.E."/>
            <person name="van Eijk R."/>
            <person name="Schleper C."/>
            <person name="Guy L."/>
            <person name="Ettema T.J."/>
        </authorList>
    </citation>
    <scope>NUCLEOTIDE SEQUENCE</scope>
</reference>
<accession>A0A0F9BNT5</accession>
<dbReference type="AlphaFoldDB" id="A0A0F9BNT5"/>
<proteinExistence type="predicted"/>
<comment type="caution">
    <text evidence="1">The sequence shown here is derived from an EMBL/GenBank/DDBJ whole genome shotgun (WGS) entry which is preliminary data.</text>
</comment>
<gene>
    <name evidence="1" type="ORF">LCGC14_2424260</name>
</gene>
<protein>
    <submittedName>
        <fullName evidence="1">Uncharacterized protein</fullName>
    </submittedName>
</protein>
<organism evidence="1">
    <name type="scientific">marine sediment metagenome</name>
    <dbReference type="NCBI Taxonomy" id="412755"/>
    <lineage>
        <taxon>unclassified sequences</taxon>
        <taxon>metagenomes</taxon>
        <taxon>ecological metagenomes</taxon>
    </lineage>
</organism>
<sequence>MKLIEFTFAGGTPEAVSINPDRVTWVSPSRTGTKMAGTKIMFSGDEGIRVTQDYEEVVTRFRKASRFDA</sequence>
<evidence type="ECO:0000313" key="1">
    <source>
        <dbReference type="EMBL" id="KKL23549.1"/>
    </source>
</evidence>